<dbReference type="InterPro" id="IPR015342">
    <property type="entry name" value="PEX1-N_C-lobe"/>
</dbReference>
<reference evidence="5 6" key="1">
    <citation type="journal article" date="2019" name="Environ. Microbiol.">
        <title>At the nexus of three kingdoms: the genome of the mycorrhizal fungus Gigaspora margarita provides insights into plant, endobacterial and fungal interactions.</title>
        <authorList>
            <person name="Venice F."/>
            <person name="Ghignone S."/>
            <person name="Salvioli di Fossalunga A."/>
            <person name="Amselem J."/>
            <person name="Novero M."/>
            <person name="Xianan X."/>
            <person name="Sedzielewska Toro K."/>
            <person name="Morin E."/>
            <person name="Lipzen A."/>
            <person name="Grigoriev I.V."/>
            <person name="Henrissat B."/>
            <person name="Martin F.M."/>
            <person name="Bonfante P."/>
        </authorList>
    </citation>
    <scope>NUCLEOTIDE SEQUENCE [LARGE SCALE GENOMIC DNA]</scope>
    <source>
        <strain evidence="5 6">BEG34</strain>
    </source>
</reference>
<name>A0A8H4ACE7_GIGMA</name>
<dbReference type="Pfam" id="PF09262">
    <property type="entry name" value="PEX-1N"/>
    <property type="match status" value="1"/>
</dbReference>
<evidence type="ECO:0000313" key="6">
    <source>
        <dbReference type="Proteomes" id="UP000439903"/>
    </source>
</evidence>
<evidence type="ECO:0000256" key="1">
    <source>
        <dbReference type="ARBA" id="ARBA00022741"/>
    </source>
</evidence>
<proteinExistence type="predicted"/>
<dbReference type="Gene3D" id="3.10.330.10">
    <property type="match status" value="1"/>
</dbReference>
<evidence type="ECO:0000259" key="4">
    <source>
        <dbReference type="Pfam" id="PF09262"/>
    </source>
</evidence>
<sequence>MNRNLAKLLVYTMIYVKHFSDILPETSIVVVEPISSDDWEIIERNDKYLEDCFIRQQRVVYPNEVIVLWINSNVTRIKIININTKGPCAKLSEGVQISVAPKLRKTKNSAEIKDIASNGIVNARVYCLRVLPRAFLSSDLLQPSANDFCTIYIHPSDLTRIGLPNPKIVRVSKVQPPYQNKETEDKSDNDARNNSLPSLYVKVLEKGCVVPGHIVLCESIMDALDVQNLAPPHIQSTSLTHIIIRCISSPFQSASLKLHSDASSTSADKSAISIITSFNAWIEKLSASSVIVLTNGMKLSLSLTNSDINVVISFGGKTISQMDGRHGRIDSLEMYATVSKNHLNNAKIEIGENIPYTDHKLLKQHNNGYLTLLSGVEQLSQKLQKYLRYCLGKADLRNVLHIPGMGGLLLCGGKTCIAKTVASYLERDLNTLA</sequence>
<gene>
    <name evidence="5" type="ORF">F8M41_024026</name>
</gene>
<feature type="compositionally biased region" description="Basic and acidic residues" evidence="3">
    <location>
        <begin position="181"/>
        <end position="191"/>
    </location>
</feature>
<dbReference type="EMBL" id="WTPW01000801">
    <property type="protein sequence ID" value="KAF0478532.1"/>
    <property type="molecule type" value="Genomic_DNA"/>
</dbReference>
<dbReference type="Proteomes" id="UP000439903">
    <property type="component" value="Unassembled WGS sequence"/>
</dbReference>
<feature type="region of interest" description="Disordered" evidence="3">
    <location>
        <begin position="172"/>
        <end position="193"/>
    </location>
</feature>
<dbReference type="SUPFAM" id="SSF54585">
    <property type="entry name" value="Cdc48 domain 2-like"/>
    <property type="match status" value="1"/>
</dbReference>
<evidence type="ECO:0000256" key="3">
    <source>
        <dbReference type="SAM" id="MobiDB-lite"/>
    </source>
</evidence>
<keyword evidence="2" id="KW-0067">ATP-binding</keyword>
<dbReference type="GO" id="GO:0005524">
    <property type="term" value="F:ATP binding"/>
    <property type="evidence" value="ECO:0007669"/>
    <property type="project" value="UniProtKB-KW"/>
</dbReference>
<dbReference type="InterPro" id="IPR029067">
    <property type="entry name" value="CDC48_domain_2-like_sf"/>
</dbReference>
<accession>A0A8H4ACE7</accession>
<dbReference type="AlphaFoldDB" id="A0A8H4ACE7"/>
<dbReference type="GO" id="GO:0007031">
    <property type="term" value="P:peroxisome organization"/>
    <property type="evidence" value="ECO:0007669"/>
    <property type="project" value="InterPro"/>
</dbReference>
<dbReference type="OrthoDB" id="2187at2759"/>
<comment type="caution">
    <text evidence="5">The sequence shown here is derived from an EMBL/GenBank/DDBJ whole genome shotgun (WGS) entry which is preliminary data.</text>
</comment>
<dbReference type="GO" id="GO:0005777">
    <property type="term" value="C:peroxisome"/>
    <property type="evidence" value="ECO:0007669"/>
    <property type="project" value="InterPro"/>
</dbReference>
<protein>
    <submittedName>
        <fullName evidence="5">AAA-domain-containing protein</fullName>
    </submittedName>
</protein>
<evidence type="ECO:0000256" key="2">
    <source>
        <dbReference type="ARBA" id="ARBA00022840"/>
    </source>
</evidence>
<evidence type="ECO:0000313" key="5">
    <source>
        <dbReference type="EMBL" id="KAF0478532.1"/>
    </source>
</evidence>
<keyword evidence="6" id="KW-1185">Reference proteome</keyword>
<organism evidence="5 6">
    <name type="scientific">Gigaspora margarita</name>
    <dbReference type="NCBI Taxonomy" id="4874"/>
    <lineage>
        <taxon>Eukaryota</taxon>
        <taxon>Fungi</taxon>
        <taxon>Fungi incertae sedis</taxon>
        <taxon>Mucoromycota</taxon>
        <taxon>Glomeromycotina</taxon>
        <taxon>Glomeromycetes</taxon>
        <taxon>Diversisporales</taxon>
        <taxon>Gigasporaceae</taxon>
        <taxon>Gigaspora</taxon>
    </lineage>
</organism>
<keyword evidence="1" id="KW-0547">Nucleotide-binding</keyword>
<feature type="domain" description="Peroxisomal ATPase PEX1 N-terminal C-lobe" evidence="4">
    <location>
        <begin position="29"/>
        <end position="101"/>
    </location>
</feature>